<protein>
    <submittedName>
        <fullName evidence="2">Uncharacterized protein</fullName>
    </submittedName>
</protein>
<proteinExistence type="predicted"/>
<name>A0ABY4FP82_9MICO</name>
<feature type="compositionally biased region" description="Polar residues" evidence="1">
    <location>
        <begin position="62"/>
        <end position="72"/>
    </location>
</feature>
<dbReference type="Proteomes" id="UP000831786">
    <property type="component" value="Chromosome"/>
</dbReference>
<dbReference type="EMBL" id="CP095045">
    <property type="protein sequence ID" value="UOQ58081.1"/>
    <property type="molecule type" value="Genomic_DNA"/>
</dbReference>
<keyword evidence="3" id="KW-1185">Reference proteome</keyword>
<evidence type="ECO:0000256" key="1">
    <source>
        <dbReference type="SAM" id="MobiDB-lite"/>
    </source>
</evidence>
<evidence type="ECO:0000313" key="2">
    <source>
        <dbReference type="EMBL" id="UOQ58081.1"/>
    </source>
</evidence>
<dbReference type="RefSeq" id="WP_244729038.1">
    <property type="nucleotide sequence ID" value="NZ_CP095045.1"/>
</dbReference>
<reference evidence="2 3" key="1">
    <citation type="submission" date="2022-04" db="EMBL/GenBank/DDBJ databases">
        <title>Leucobacter sp. isolated from rhizosphere of garlic.</title>
        <authorList>
            <person name="Won M."/>
            <person name="Lee C.-M."/>
            <person name="Woen H.-Y."/>
            <person name="Kwon S.-W."/>
        </authorList>
    </citation>
    <scope>NUCLEOTIDE SEQUENCE [LARGE SCALE GENOMIC DNA]</scope>
    <source>
        <strain evidence="2 3">H21R-40</strain>
    </source>
</reference>
<evidence type="ECO:0000313" key="3">
    <source>
        <dbReference type="Proteomes" id="UP000831786"/>
    </source>
</evidence>
<gene>
    <name evidence="2" type="ORF">MUN78_04345</name>
</gene>
<sequence>MPYIQIETDLWAVMRDPEEHPVAMIQCIMDRQQLSKYLVLTWHPEPHRRRLVAMYDSIEEANSSVRWPTNHQTGRHNHRGPGSPHENNRGREQQVANGGAA</sequence>
<accession>A0ABY4FP82</accession>
<feature type="region of interest" description="Disordered" evidence="1">
    <location>
        <begin position="62"/>
        <end position="101"/>
    </location>
</feature>
<organism evidence="2 3">
    <name type="scientific">Leucobacter allii</name>
    <dbReference type="NCBI Taxonomy" id="2932247"/>
    <lineage>
        <taxon>Bacteria</taxon>
        <taxon>Bacillati</taxon>
        <taxon>Actinomycetota</taxon>
        <taxon>Actinomycetes</taxon>
        <taxon>Micrococcales</taxon>
        <taxon>Microbacteriaceae</taxon>
        <taxon>Leucobacter</taxon>
    </lineage>
</organism>